<dbReference type="PANTHER" id="PTHR45694">
    <property type="entry name" value="GLUTAREDOXIN 2"/>
    <property type="match status" value="1"/>
</dbReference>
<protein>
    <recommendedName>
        <fullName evidence="4">Glutaredoxin domain-containing protein</fullName>
    </recommendedName>
</protein>
<name>A0AB34IF90_PRYPA</name>
<organism evidence="5 6">
    <name type="scientific">Prymnesium parvum</name>
    <name type="common">Toxic golden alga</name>
    <dbReference type="NCBI Taxonomy" id="97485"/>
    <lineage>
        <taxon>Eukaryota</taxon>
        <taxon>Haptista</taxon>
        <taxon>Haptophyta</taxon>
        <taxon>Prymnesiophyceae</taxon>
        <taxon>Prymnesiales</taxon>
        <taxon>Prymnesiaceae</taxon>
        <taxon>Prymnesium</taxon>
    </lineage>
</organism>
<dbReference type="InterPro" id="IPR002109">
    <property type="entry name" value="Glutaredoxin"/>
</dbReference>
<dbReference type="GO" id="GO:0015038">
    <property type="term" value="F:glutathione disulfide oxidoreductase activity"/>
    <property type="evidence" value="ECO:0007669"/>
    <property type="project" value="TreeGrafter"/>
</dbReference>
<keyword evidence="3" id="KW-0732">Signal</keyword>
<feature type="signal peptide" evidence="3">
    <location>
        <begin position="1"/>
        <end position="20"/>
    </location>
</feature>
<keyword evidence="1" id="KW-1015">Disulfide bond</keyword>
<sequence>MALLGPLVAAAAALTLRTSASLPYPPGAVHRFLATPANWPRFVLSSHSVRTAAPSAPLAAGGAVEEIFGLPPLLPLRVRWECVESDEQRGSLLLRSADGLSGVATQCEMDFSLRADGTGCAVRLSMSYAPTTALAWLAAPLLALDNALALKVLLRAAMAEDERAGEGRRGAAMDPIAGPLVKLARRLAVLPEEEADGWRGEPTAWAKPDSIPQKLSAWSATRLAGFKQWTAELAAGDFDAAAIDARLDREIGAHGVIMFSFSSCPFCKGAKELLDAKQAAYAVLELDEDEEGAALRARLGARTGRTSVPSVWIGGEYCGGLNDGPGLAPLDMEGLLDPKLRAAGAISG</sequence>
<dbReference type="PROSITE" id="PS51354">
    <property type="entry name" value="GLUTAREDOXIN_2"/>
    <property type="match status" value="1"/>
</dbReference>
<dbReference type="GO" id="GO:0034599">
    <property type="term" value="P:cellular response to oxidative stress"/>
    <property type="evidence" value="ECO:0007669"/>
    <property type="project" value="TreeGrafter"/>
</dbReference>
<feature type="domain" description="Glutaredoxin" evidence="4">
    <location>
        <begin position="256"/>
        <end position="317"/>
    </location>
</feature>
<dbReference type="PROSITE" id="PS00195">
    <property type="entry name" value="GLUTAREDOXIN_1"/>
    <property type="match status" value="1"/>
</dbReference>
<evidence type="ECO:0000256" key="3">
    <source>
        <dbReference type="SAM" id="SignalP"/>
    </source>
</evidence>
<keyword evidence="2" id="KW-0676">Redox-active center</keyword>
<reference evidence="5 6" key="1">
    <citation type="journal article" date="2024" name="Science">
        <title>Giant polyketide synthase enzymes in the biosynthesis of giant marine polyether toxins.</title>
        <authorList>
            <person name="Fallon T.R."/>
            <person name="Shende V.V."/>
            <person name="Wierzbicki I.H."/>
            <person name="Pendleton A.L."/>
            <person name="Watervoot N.F."/>
            <person name="Auber R.P."/>
            <person name="Gonzalez D.J."/>
            <person name="Wisecaver J.H."/>
            <person name="Moore B.S."/>
        </authorList>
    </citation>
    <scope>NUCLEOTIDE SEQUENCE [LARGE SCALE GENOMIC DNA]</scope>
    <source>
        <strain evidence="5 6">12B1</strain>
    </source>
</reference>
<accession>A0AB34IF90</accession>
<dbReference type="CDD" id="cd07812">
    <property type="entry name" value="SRPBCC"/>
    <property type="match status" value="1"/>
</dbReference>
<evidence type="ECO:0000256" key="1">
    <source>
        <dbReference type="ARBA" id="ARBA00023157"/>
    </source>
</evidence>
<dbReference type="PRINTS" id="PR00160">
    <property type="entry name" value="GLUTAREDOXIN"/>
</dbReference>
<dbReference type="Gene3D" id="3.40.30.10">
    <property type="entry name" value="Glutaredoxin"/>
    <property type="match status" value="1"/>
</dbReference>
<dbReference type="GO" id="GO:0005737">
    <property type="term" value="C:cytoplasm"/>
    <property type="evidence" value="ECO:0007669"/>
    <property type="project" value="TreeGrafter"/>
</dbReference>
<dbReference type="InterPro" id="IPR014025">
    <property type="entry name" value="Glutaredoxin_subgr"/>
</dbReference>
<dbReference type="InterPro" id="IPR036249">
    <property type="entry name" value="Thioredoxin-like_sf"/>
</dbReference>
<dbReference type="EMBL" id="JBGBPQ010000029">
    <property type="protein sequence ID" value="KAL1496467.1"/>
    <property type="molecule type" value="Genomic_DNA"/>
</dbReference>
<gene>
    <name evidence="5" type="ORF">AB1Y20_016421</name>
</gene>
<evidence type="ECO:0000313" key="5">
    <source>
        <dbReference type="EMBL" id="KAL1496467.1"/>
    </source>
</evidence>
<dbReference type="InterPro" id="IPR011767">
    <property type="entry name" value="GLR_AS"/>
</dbReference>
<dbReference type="PANTHER" id="PTHR45694:SF18">
    <property type="entry name" value="GLUTAREDOXIN-1-RELATED"/>
    <property type="match status" value="1"/>
</dbReference>
<evidence type="ECO:0000313" key="6">
    <source>
        <dbReference type="Proteomes" id="UP001515480"/>
    </source>
</evidence>
<evidence type="ECO:0000256" key="2">
    <source>
        <dbReference type="ARBA" id="ARBA00023284"/>
    </source>
</evidence>
<evidence type="ECO:0000259" key="4">
    <source>
        <dbReference type="Pfam" id="PF00462"/>
    </source>
</evidence>
<dbReference type="Pfam" id="PF00462">
    <property type="entry name" value="Glutaredoxin"/>
    <property type="match status" value="1"/>
</dbReference>
<dbReference type="Gene3D" id="3.30.530.20">
    <property type="match status" value="1"/>
</dbReference>
<dbReference type="InterPro" id="IPR023393">
    <property type="entry name" value="START-like_dom_sf"/>
</dbReference>
<dbReference type="AlphaFoldDB" id="A0AB34IF90"/>
<keyword evidence="6" id="KW-1185">Reference proteome</keyword>
<dbReference type="Proteomes" id="UP001515480">
    <property type="component" value="Unassembled WGS sequence"/>
</dbReference>
<dbReference type="CDD" id="cd03419">
    <property type="entry name" value="GRX_GRXh_1_2_like"/>
    <property type="match status" value="1"/>
</dbReference>
<dbReference type="SUPFAM" id="SSF52833">
    <property type="entry name" value="Thioredoxin-like"/>
    <property type="match status" value="1"/>
</dbReference>
<dbReference type="SUPFAM" id="SSF55961">
    <property type="entry name" value="Bet v1-like"/>
    <property type="match status" value="1"/>
</dbReference>
<feature type="chain" id="PRO_5044204540" description="Glutaredoxin domain-containing protein" evidence="3">
    <location>
        <begin position="21"/>
        <end position="348"/>
    </location>
</feature>
<proteinExistence type="predicted"/>
<comment type="caution">
    <text evidence="5">The sequence shown here is derived from an EMBL/GenBank/DDBJ whole genome shotgun (WGS) entry which is preliminary data.</text>
</comment>